<dbReference type="EMBL" id="BPQJ01000002">
    <property type="protein sequence ID" value="GJD60524.1"/>
    <property type="molecule type" value="Genomic_DNA"/>
</dbReference>
<evidence type="ECO:0000313" key="3">
    <source>
        <dbReference type="EMBL" id="GJD60524.1"/>
    </source>
</evidence>
<dbReference type="AlphaFoldDB" id="A0AA37H711"/>
<keyword evidence="1" id="KW-0328">Glycosyltransferase</keyword>
<dbReference type="NCBIfam" id="TIGR00696">
    <property type="entry name" value="wecG_tagA_cpsF"/>
    <property type="match status" value="1"/>
</dbReference>
<dbReference type="InterPro" id="IPR004629">
    <property type="entry name" value="WecG_TagA_CpsF"/>
</dbReference>
<accession>A0AA37H711</accession>
<evidence type="ECO:0000256" key="1">
    <source>
        <dbReference type="ARBA" id="ARBA00022676"/>
    </source>
</evidence>
<keyword evidence="4" id="KW-1185">Reference proteome</keyword>
<dbReference type="RefSeq" id="WP_099902932.1">
    <property type="nucleotide sequence ID" value="NZ_BPQJ01000002.1"/>
</dbReference>
<dbReference type="CDD" id="cd06533">
    <property type="entry name" value="Glyco_transf_WecG_TagA"/>
    <property type="match status" value="1"/>
</dbReference>
<sequence length="278" mass="30319">MPDRALDTAPGAASVDRLDLEGVSVSDLTRDELFGRLRDALDRRAQLCLGFCNANMLLKALCTPAYAASLRGFLLVSDGLGIDLCSALFRGRFFRQNLNGTDLIPAFLAAETAPRTLFLLGARPGIAEAAARNLALLYPQHRVVGVRDGYFPAGELEVVLAGINAASPDILLVALGNPGQETFIAEHAHRIDARVLMGVGALLDYAAGASVRAPAAFRLVRLEWLFRLLREPRRLGRRYTVDVVVFVAMILRLRLASLSILRRSDHRFGDENDAKTRA</sequence>
<evidence type="ECO:0000313" key="4">
    <source>
        <dbReference type="Proteomes" id="UP001055286"/>
    </source>
</evidence>
<proteinExistence type="predicted"/>
<reference evidence="3" key="1">
    <citation type="journal article" date="2016" name="Front. Microbiol.">
        <title>Genome Sequence of the Piezophilic, Mesophilic Sulfate-Reducing Bacterium Desulfovibrio indicus J2T.</title>
        <authorList>
            <person name="Cao J."/>
            <person name="Maignien L."/>
            <person name="Shao Z."/>
            <person name="Alain K."/>
            <person name="Jebbar M."/>
        </authorList>
    </citation>
    <scope>NUCLEOTIDE SEQUENCE</scope>
    <source>
        <strain evidence="3">JCM 32048</strain>
    </source>
</reference>
<comment type="caution">
    <text evidence="3">The sequence shown here is derived from an EMBL/GenBank/DDBJ whole genome shotgun (WGS) entry which is preliminary data.</text>
</comment>
<name>A0AA37H711_9HYPH</name>
<organism evidence="3 4">
    <name type="scientific">Methylobacterium frigidaeris</name>
    <dbReference type="NCBI Taxonomy" id="2038277"/>
    <lineage>
        <taxon>Bacteria</taxon>
        <taxon>Pseudomonadati</taxon>
        <taxon>Pseudomonadota</taxon>
        <taxon>Alphaproteobacteria</taxon>
        <taxon>Hyphomicrobiales</taxon>
        <taxon>Methylobacteriaceae</taxon>
        <taxon>Methylobacterium</taxon>
    </lineage>
</organism>
<evidence type="ECO:0000256" key="2">
    <source>
        <dbReference type="ARBA" id="ARBA00022679"/>
    </source>
</evidence>
<reference evidence="3" key="2">
    <citation type="submission" date="2021-08" db="EMBL/GenBank/DDBJ databases">
        <authorList>
            <person name="Tani A."/>
            <person name="Ola A."/>
            <person name="Ogura Y."/>
            <person name="Katsura K."/>
            <person name="Hayashi T."/>
        </authorList>
    </citation>
    <scope>NUCLEOTIDE SEQUENCE</scope>
    <source>
        <strain evidence="3">JCM 32048</strain>
    </source>
</reference>
<gene>
    <name evidence="3" type="primary">tarA</name>
    <name evidence="3" type="ORF">MPEAHAMD_0662</name>
</gene>
<dbReference type="GO" id="GO:0016758">
    <property type="term" value="F:hexosyltransferase activity"/>
    <property type="evidence" value="ECO:0007669"/>
    <property type="project" value="TreeGrafter"/>
</dbReference>
<dbReference type="PANTHER" id="PTHR34136">
    <property type="match status" value="1"/>
</dbReference>
<dbReference type="Proteomes" id="UP001055286">
    <property type="component" value="Unassembled WGS sequence"/>
</dbReference>
<dbReference type="Pfam" id="PF03808">
    <property type="entry name" value="Glyco_tran_WecG"/>
    <property type="match status" value="1"/>
</dbReference>
<keyword evidence="2" id="KW-0808">Transferase</keyword>
<dbReference type="PANTHER" id="PTHR34136:SF1">
    <property type="entry name" value="UDP-N-ACETYL-D-MANNOSAMINURONIC ACID TRANSFERASE"/>
    <property type="match status" value="1"/>
</dbReference>
<protein>
    <submittedName>
        <fullName evidence="3">N-acetylglucosaminyldiphosphoundecaprenol N-acetyl-beta-D-mannosaminyltransferase</fullName>
    </submittedName>
</protein>